<dbReference type="InterPro" id="IPR000551">
    <property type="entry name" value="MerR-type_HTH_dom"/>
</dbReference>
<dbReference type="PROSITE" id="PS50937">
    <property type="entry name" value="HTH_MERR_2"/>
    <property type="match status" value="1"/>
</dbReference>
<feature type="domain" description="HTH merR-type" evidence="1">
    <location>
        <begin position="14"/>
        <end position="60"/>
    </location>
</feature>
<protein>
    <recommendedName>
        <fullName evidence="1">HTH merR-type domain-containing protein</fullName>
    </recommendedName>
</protein>
<gene>
    <name evidence="2" type="ORF">COX41_00545</name>
</gene>
<dbReference type="EMBL" id="PCRK01000009">
    <property type="protein sequence ID" value="PIP19859.1"/>
    <property type="molecule type" value="Genomic_DNA"/>
</dbReference>
<sequence length="86" mass="10147">MPLFDIQISQDEPVYVISVVSKLVDLPAWTLRQLDKTGIVKPKRIGKKSRLYSLKDIRRLEYVHYLMEEKRVNIHGIKIIIEREEG</sequence>
<proteinExistence type="predicted"/>
<dbReference type="SUPFAM" id="SSF46955">
    <property type="entry name" value="Putative DNA-binding domain"/>
    <property type="match status" value="1"/>
</dbReference>
<comment type="caution">
    <text evidence="2">The sequence shown here is derived from an EMBL/GenBank/DDBJ whole genome shotgun (WGS) entry which is preliminary data.</text>
</comment>
<reference evidence="2 3" key="1">
    <citation type="submission" date="2017-09" db="EMBL/GenBank/DDBJ databases">
        <title>Depth-based differentiation of microbial function through sediment-hosted aquifers and enrichment of novel symbionts in the deep terrestrial subsurface.</title>
        <authorList>
            <person name="Probst A.J."/>
            <person name="Ladd B."/>
            <person name="Jarett J.K."/>
            <person name="Geller-Mcgrath D.E."/>
            <person name="Sieber C.M."/>
            <person name="Emerson J.B."/>
            <person name="Anantharaman K."/>
            <person name="Thomas B.C."/>
            <person name="Malmstrom R."/>
            <person name="Stieglmeier M."/>
            <person name="Klingl A."/>
            <person name="Woyke T."/>
            <person name="Ryan C.M."/>
            <person name="Banfield J.F."/>
        </authorList>
    </citation>
    <scope>NUCLEOTIDE SEQUENCE [LARGE SCALE GENOMIC DNA]</scope>
    <source>
        <strain evidence="2">CG23_combo_of_CG06-09_8_20_14_all_41_10</strain>
    </source>
</reference>
<evidence type="ECO:0000259" key="1">
    <source>
        <dbReference type="PROSITE" id="PS50937"/>
    </source>
</evidence>
<dbReference type="InterPro" id="IPR009061">
    <property type="entry name" value="DNA-bd_dom_put_sf"/>
</dbReference>
<dbReference type="Proteomes" id="UP000231292">
    <property type="component" value="Unassembled WGS sequence"/>
</dbReference>
<dbReference type="GO" id="GO:0006355">
    <property type="term" value="P:regulation of DNA-templated transcription"/>
    <property type="evidence" value="ECO:0007669"/>
    <property type="project" value="InterPro"/>
</dbReference>
<dbReference type="Gene3D" id="1.10.1660.10">
    <property type="match status" value="1"/>
</dbReference>
<evidence type="ECO:0000313" key="2">
    <source>
        <dbReference type="EMBL" id="PIP19859.1"/>
    </source>
</evidence>
<accession>A0A2G9YKU5</accession>
<dbReference type="Pfam" id="PF13411">
    <property type="entry name" value="MerR_1"/>
    <property type="match status" value="1"/>
</dbReference>
<organism evidence="2 3">
    <name type="scientific">Candidatus Sherwoodlollariibacterium unditelluris</name>
    <dbReference type="NCBI Taxonomy" id="1974757"/>
    <lineage>
        <taxon>Bacteria</taxon>
        <taxon>Pseudomonadati</taxon>
        <taxon>Candidatus Omnitrophota</taxon>
        <taxon>Candidatus Sherwoodlollariibacterium</taxon>
    </lineage>
</organism>
<evidence type="ECO:0000313" key="3">
    <source>
        <dbReference type="Proteomes" id="UP000231292"/>
    </source>
</evidence>
<dbReference type="SMART" id="SM00422">
    <property type="entry name" value="HTH_MERR"/>
    <property type="match status" value="1"/>
</dbReference>
<dbReference type="AlphaFoldDB" id="A0A2G9YKU5"/>
<name>A0A2G9YKU5_9BACT</name>
<dbReference type="GO" id="GO:0003677">
    <property type="term" value="F:DNA binding"/>
    <property type="evidence" value="ECO:0007669"/>
    <property type="project" value="InterPro"/>
</dbReference>